<name>A0A426XQD6_ENSVE</name>
<protein>
    <submittedName>
        <fullName evidence="1">Uncharacterized protein</fullName>
    </submittedName>
</protein>
<comment type="caution">
    <text evidence="1">The sequence shown here is derived from an EMBL/GenBank/DDBJ whole genome shotgun (WGS) entry which is preliminary data.</text>
</comment>
<dbReference type="Proteomes" id="UP000287651">
    <property type="component" value="Unassembled WGS sequence"/>
</dbReference>
<reference evidence="1 2" key="1">
    <citation type="journal article" date="2014" name="Agronomy (Basel)">
        <title>A Draft Genome Sequence for Ensete ventricosum, the Drought-Tolerant Tree Against Hunger.</title>
        <authorList>
            <person name="Harrison J."/>
            <person name="Moore K.A."/>
            <person name="Paszkiewicz K."/>
            <person name="Jones T."/>
            <person name="Grant M."/>
            <person name="Ambacheew D."/>
            <person name="Muzemil S."/>
            <person name="Studholme D.J."/>
        </authorList>
    </citation>
    <scope>NUCLEOTIDE SEQUENCE [LARGE SCALE GENOMIC DNA]</scope>
</reference>
<evidence type="ECO:0000313" key="2">
    <source>
        <dbReference type="Proteomes" id="UP000287651"/>
    </source>
</evidence>
<gene>
    <name evidence="1" type="ORF">B296_00050179</name>
</gene>
<proteinExistence type="predicted"/>
<dbReference type="EMBL" id="AMZH03018377">
    <property type="protein sequence ID" value="RRT41684.1"/>
    <property type="molecule type" value="Genomic_DNA"/>
</dbReference>
<sequence length="154" mass="17430">MEDGFLGDLAIKSRYRRCRASSTSSFSNSSPFKFRHAYTAAGSIHVDILKWTTRCMLFGANRSPPLVPLDAHEPSIIYRTFPPYFYLSYDWRSRWPTGGNHGKGYISGVCSCRHSSSVMKLVDVHIREPTDVCYLENVAVLLSLYKSVLGIVDR</sequence>
<dbReference type="AlphaFoldDB" id="A0A426XQD6"/>
<evidence type="ECO:0000313" key="1">
    <source>
        <dbReference type="EMBL" id="RRT41684.1"/>
    </source>
</evidence>
<accession>A0A426XQD6</accession>
<organism evidence="1 2">
    <name type="scientific">Ensete ventricosum</name>
    <name type="common">Abyssinian banana</name>
    <name type="synonym">Musa ensete</name>
    <dbReference type="NCBI Taxonomy" id="4639"/>
    <lineage>
        <taxon>Eukaryota</taxon>
        <taxon>Viridiplantae</taxon>
        <taxon>Streptophyta</taxon>
        <taxon>Embryophyta</taxon>
        <taxon>Tracheophyta</taxon>
        <taxon>Spermatophyta</taxon>
        <taxon>Magnoliopsida</taxon>
        <taxon>Liliopsida</taxon>
        <taxon>Zingiberales</taxon>
        <taxon>Musaceae</taxon>
        <taxon>Ensete</taxon>
    </lineage>
</organism>